<organism evidence="13 14">
    <name type="scientific">Mucilaginibacter aquariorum</name>
    <dbReference type="NCBI Taxonomy" id="2967225"/>
    <lineage>
        <taxon>Bacteria</taxon>
        <taxon>Pseudomonadati</taxon>
        <taxon>Bacteroidota</taxon>
        <taxon>Sphingobacteriia</taxon>
        <taxon>Sphingobacteriales</taxon>
        <taxon>Sphingobacteriaceae</taxon>
        <taxon>Mucilaginibacter</taxon>
    </lineage>
</organism>
<evidence type="ECO:0000256" key="4">
    <source>
        <dbReference type="ARBA" id="ARBA00022692"/>
    </source>
</evidence>
<gene>
    <name evidence="13" type="ORF">NPE20_14045</name>
</gene>
<keyword evidence="13" id="KW-0675">Receptor</keyword>
<dbReference type="Pfam" id="PF00593">
    <property type="entry name" value="TonB_dep_Rec_b-barrel"/>
    <property type="match status" value="1"/>
</dbReference>
<dbReference type="SUPFAM" id="SSF49464">
    <property type="entry name" value="Carboxypeptidase regulatory domain-like"/>
    <property type="match status" value="1"/>
</dbReference>
<dbReference type="Pfam" id="PF13715">
    <property type="entry name" value="CarbopepD_reg_2"/>
    <property type="match status" value="1"/>
</dbReference>
<dbReference type="Gene3D" id="2.60.40.1120">
    <property type="entry name" value="Carboxypeptidase-like, regulatory domain"/>
    <property type="match status" value="1"/>
</dbReference>
<reference evidence="13 14" key="1">
    <citation type="submission" date="2022-07" db="EMBL/GenBank/DDBJ databases">
        <title>Mucilaginibacter sp. JC4.</title>
        <authorList>
            <person name="Le V."/>
            <person name="Ko S.-R."/>
            <person name="Ahn C.-Y."/>
            <person name="Oh H.-M."/>
        </authorList>
    </citation>
    <scope>NUCLEOTIDE SEQUENCE [LARGE SCALE GENOMIC DNA]</scope>
    <source>
        <strain evidence="13 14">JC4</strain>
    </source>
</reference>
<keyword evidence="5 9" id="KW-0798">TonB box</keyword>
<dbReference type="InterPro" id="IPR023996">
    <property type="entry name" value="TonB-dep_OMP_SusC/RagA"/>
</dbReference>
<evidence type="ECO:0000256" key="2">
    <source>
        <dbReference type="ARBA" id="ARBA00022448"/>
    </source>
</evidence>
<dbReference type="InterPro" id="IPR000531">
    <property type="entry name" value="Beta-barrel_TonB"/>
</dbReference>
<dbReference type="InterPro" id="IPR008969">
    <property type="entry name" value="CarboxyPept-like_regulatory"/>
</dbReference>
<feature type="domain" description="TonB-dependent receptor-like beta-barrel" evidence="11">
    <location>
        <begin position="359"/>
        <end position="935"/>
    </location>
</feature>
<dbReference type="NCBIfam" id="TIGR04057">
    <property type="entry name" value="SusC_RagA_signa"/>
    <property type="match status" value="1"/>
</dbReference>
<evidence type="ECO:0000256" key="5">
    <source>
        <dbReference type="ARBA" id="ARBA00023077"/>
    </source>
</evidence>
<sequence>MQKRITLFCAFLLASVFAYGQNITVKGTVRDQKGETLPGVSVRVKDSDAGVATDANGAFSINTASNSTLIFSYIGFATKEQPVAGQTVLNVVLDESNKALSEVIVVGYGTQRKGDITGAVSVIGKKDLDQRPNTQIGNLIEGKTAGVQVVSPSGSPSATLSIKIRGTNSINAGSNPLYVIDGVPAQDTRSLNPADIETISVLKDASSAAIYGAQGANGVVLITTKRGTTAKPKVELSAYYGFASVRKKLDVLNADQYHQLATDLGYSTDWTKYTANNDWQDEIFRSGSSQNYQLAISGKNEGTSYYISGGYAKQLGVIESSEMARANFKVNLDQKVNNWLTVGTNVAYTRYNDVSITDDTNVNGGGVLLGALTTPPNIGIFNADGTYTANPFQQWENPLASLYGSTRPYKNQRLLGNAYGEIKFTPDLKFRSSLGIDYINAVSDYFLDPYLTSYGRQNNGIARNETNLTNYWISDNTLTYTKKLGKHNFNILGGFVAQKYRYENTYIQTTGFSGNTIPTTNAGSVIGSAYNNKSEKFNNSIIGRVNYDYAGKYLFTANFRADASSVFGPNTRWGYFPSFSAGWRLSEESFLKDVTVINDLKLRAGYGIVGNDQISTTNYYSYLGGVGSGANYIIGGNIQPGNYPSSIENRNLKWEETKQTNIGIDLTILNNRLTFSADAYIKDTKDLLQTYPVPRSTGFDFALKNIGTLRNKGLEFLVSSKNIVQKDFQWSTDFNISFNRNNVTALYGQQYFLNTIAGRSEASLVTEGKPLGVFYGYVYEGVDPQTGNALYLAKSGEKSSNPTADDRTIIGNPNPDFIYGLTNTFSYKDFSFTVFLQGSQGNDIFNATRIETEGMTGPQNQSTAVLRRWTTPGQNTDIPKASVNNTDNSRISTRFVENGSYLRVKTATLSYNLPKTIAAKLRLASIRFYATGENLFTFTKYSGFDPEVNAFTSGSSANTNGGFGIDYGTYPQTRNLIFGLNASF</sequence>
<comment type="subcellular location">
    <subcellularLocation>
        <location evidence="1 8">Cell outer membrane</location>
        <topology evidence="1 8">Multi-pass membrane protein</topology>
    </subcellularLocation>
</comment>
<keyword evidence="2 8" id="KW-0813">Transport</keyword>
<dbReference type="PROSITE" id="PS52016">
    <property type="entry name" value="TONB_DEPENDENT_REC_3"/>
    <property type="match status" value="1"/>
</dbReference>
<dbReference type="Proteomes" id="UP001204376">
    <property type="component" value="Unassembled WGS sequence"/>
</dbReference>
<name>A0ABT1T572_9SPHI</name>
<dbReference type="Pfam" id="PF07715">
    <property type="entry name" value="Plug"/>
    <property type="match status" value="1"/>
</dbReference>
<evidence type="ECO:0000313" key="14">
    <source>
        <dbReference type="Proteomes" id="UP001204376"/>
    </source>
</evidence>
<evidence type="ECO:0000256" key="6">
    <source>
        <dbReference type="ARBA" id="ARBA00023136"/>
    </source>
</evidence>
<keyword evidence="4 8" id="KW-0812">Transmembrane</keyword>
<keyword evidence="10" id="KW-0732">Signal</keyword>
<feature type="signal peptide" evidence="10">
    <location>
        <begin position="1"/>
        <end position="20"/>
    </location>
</feature>
<dbReference type="InterPro" id="IPR039426">
    <property type="entry name" value="TonB-dep_rcpt-like"/>
</dbReference>
<evidence type="ECO:0000256" key="8">
    <source>
        <dbReference type="PROSITE-ProRule" id="PRU01360"/>
    </source>
</evidence>
<feature type="chain" id="PRO_5046191676" evidence="10">
    <location>
        <begin position="21"/>
        <end position="984"/>
    </location>
</feature>
<keyword evidence="14" id="KW-1185">Reference proteome</keyword>
<keyword evidence="7 8" id="KW-0998">Cell outer membrane</keyword>
<dbReference type="Gene3D" id="2.40.170.20">
    <property type="entry name" value="TonB-dependent receptor, beta-barrel domain"/>
    <property type="match status" value="1"/>
</dbReference>
<dbReference type="EMBL" id="JANHOH010000002">
    <property type="protein sequence ID" value="MCQ6959093.1"/>
    <property type="molecule type" value="Genomic_DNA"/>
</dbReference>
<evidence type="ECO:0000256" key="3">
    <source>
        <dbReference type="ARBA" id="ARBA00022452"/>
    </source>
</evidence>
<dbReference type="InterPro" id="IPR037066">
    <property type="entry name" value="Plug_dom_sf"/>
</dbReference>
<dbReference type="InterPro" id="IPR036942">
    <property type="entry name" value="Beta-barrel_TonB_sf"/>
</dbReference>
<keyword evidence="3 8" id="KW-1134">Transmembrane beta strand</keyword>
<comment type="caution">
    <text evidence="13">The sequence shown here is derived from an EMBL/GenBank/DDBJ whole genome shotgun (WGS) entry which is preliminary data.</text>
</comment>
<dbReference type="InterPro" id="IPR012910">
    <property type="entry name" value="Plug_dom"/>
</dbReference>
<dbReference type="RefSeq" id="WP_256539284.1">
    <property type="nucleotide sequence ID" value="NZ_JANHOH010000002.1"/>
</dbReference>
<proteinExistence type="inferred from homology"/>
<dbReference type="Gene3D" id="2.170.130.10">
    <property type="entry name" value="TonB-dependent receptor, plug domain"/>
    <property type="match status" value="1"/>
</dbReference>
<keyword evidence="6 8" id="KW-0472">Membrane</keyword>
<accession>A0ABT1T572</accession>
<evidence type="ECO:0000259" key="12">
    <source>
        <dbReference type="Pfam" id="PF07715"/>
    </source>
</evidence>
<protein>
    <submittedName>
        <fullName evidence="13">TonB-dependent receptor</fullName>
    </submittedName>
</protein>
<evidence type="ECO:0000259" key="11">
    <source>
        <dbReference type="Pfam" id="PF00593"/>
    </source>
</evidence>
<evidence type="ECO:0000256" key="10">
    <source>
        <dbReference type="SAM" id="SignalP"/>
    </source>
</evidence>
<evidence type="ECO:0000256" key="9">
    <source>
        <dbReference type="RuleBase" id="RU003357"/>
    </source>
</evidence>
<feature type="domain" description="TonB-dependent receptor plug" evidence="12">
    <location>
        <begin position="114"/>
        <end position="219"/>
    </location>
</feature>
<evidence type="ECO:0000256" key="7">
    <source>
        <dbReference type="ARBA" id="ARBA00023237"/>
    </source>
</evidence>
<comment type="similarity">
    <text evidence="8 9">Belongs to the TonB-dependent receptor family.</text>
</comment>
<dbReference type="InterPro" id="IPR023997">
    <property type="entry name" value="TonB-dep_OMP_SusC/RagA_CS"/>
</dbReference>
<dbReference type="NCBIfam" id="TIGR04056">
    <property type="entry name" value="OMP_RagA_SusC"/>
    <property type="match status" value="1"/>
</dbReference>
<evidence type="ECO:0000256" key="1">
    <source>
        <dbReference type="ARBA" id="ARBA00004571"/>
    </source>
</evidence>
<evidence type="ECO:0000313" key="13">
    <source>
        <dbReference type="EMBL" id="MCQ6959093.1"/>
    </source>
</evidence>
<dbReference type="SUPFAM" id="SSF56935">
    <property type="entry name" value="Porins"/>
    <property type="match status" value="1"/>
</dbReference>